<feature type="compositionally biased region" description="Polar residues" evidence="3">
    <location>
        <begin position="722"/>
        <end position="744"/>
    </location>
</feature>
<dbReference type="Proteomes" id="UP000696485">
    <property type="component" value="Unassembled WGS sequence"/>
</dbReference>
<feature type="compositionally biased region" description="Pro residues" evidence="3">
    <location>
        <begin position="231"/>
        <end position="240"/>
    </location>
</feature>
<evidence type="ECO:0000256" key="3">
    <source>
        <dbReference type="SAM" id="MobiDB-lite"/>
    </source>
</evidence>
<dbReference type="InterPro" id="IPR001895">
    <property type="entry name" value="RASGEF_cat_dom"/>
</dbReference>
<proteinExistence type="predicted"/>
<evidence type="ECO:0000313" key="6">
    <source>
        <dbReference type="Proteomes" id="UP000696485"/>
    </source>
</evidence>
<dbReference type="Pfam" id="PF00617">
    <property type="entry name" value="RasGEF"/>
    <property type="match status" value="1"/>
</dbReference>
<dbReference type="SUPFAM" id="SSF48366">
    <property type="entry name" value="Ras GEF"/>
    <property type="match status" value="1"/>
</dbReference>
<evidence type="ECO:0000259" key="4">
    <source>
        <dbReference type="PROSITE" id="PS50009"/>
    </source>
</evidence>
<feature type="region of interest" description="Disordered" evidence="3">
    <location>
        <begin position="785"/>
        <end position="860"/>
    </location>
</feature>
<feature type="compositionally biased region" description="Low complexity" evidence="3">
    <location>
        <begin position="823"/>
        <end position="844"/>
    </location>
</feature>
<dbReference type="GO" id="GO:0005886">
    <property type="term" value="C:plasma membrane"/>
    <property type="evidence" value="ECO:0007669"/>
    <property type="project" value="TreeGrafter"/>
</dbReference>
<feature type="region of interest" description="Disordered" evidence="3">
    <location>
        <begin position="118"/>
        <end position="284"/>
    </location>
</feature>
<feature type="compositionally biased region" description="Polar residues" evidence="3">
    <location>
        <begin position="800"/>
        <end position="812"/>
    </location>
</feature>
<feature type="compositionally biased region" description="Polar residues" evidence="3">
    <location>
        <begin position="640"/>
        <end position="654"/>
    </location>
</feature>
<dbReference type="GO" id="GO:0007265">
    <property type="term" value="P:Ras protein signal transduction"/>
    <property type="evidence" value="ECO:0007669"/>
    <property type="project" value="TreeGrafter"/>
</dbReference>
<dbReference type="EMBL" id="JAAAUY010000040">
    <property type="protein sequence ID" value="KAF9336997.1"/>
    <property type="molecule type" value="Genomic_DNA"/>
</dbReference>
<feature type="domain" description="Ras-GEF" evidence="4">
    <location>
        <begin position="427"/>
        <end position="701"/>
    </location>
</feature>
<keyword evidence="1 2" id="KW-0344">Guanine-nucleotide releasing factor</keyword>
<dbReference type="InterPro" id="IPR008937">
    <property type="entry name" value="Ras-like_GEF"/>
</dbReference>
<keyword evidence="6" id="KW-1185">Reference proteome</keyword>
<feature type="compositionally biased region" description="Polar residues" evidence="3">
    <location>
        <begin position="217"/>
        <end position="226"/>
    </location>
</feature>
<dbReference type="PANTHER" id="PTHR23113:SF368">
    <property type="entry name" value="CELL DIVISION CONTROL PROTEIN 25"/>
    <property type="match status" value="1"/>
</dbReference>
<dbReference type="InterPro" id="IPR023578">
    <property type="entry name" value="Ras_GEF_dom_sf"/>
</dbReference>
<feature type="region of interest" description="Disordered" evidence="3">
    <location>
        <begin position="722"/>
        <end position="757"/>
    </location>
</feature>
<feature type="region of interest" description="Disordered" evidence="3">
    <location>
        <begin position="640"/>
        <end position="670"/>
    </location>
</feature>
<dbReference type="SMART" id="SM00147">
    <property type="entry name" value="RasGEF"/>
    <property type="match status" value="1"/>
</dbReference>
<reference evidence="5" key="1">
    <citation type="journal article" date="2020" name="Fungal Divers.">
        <title>Resolving the Mortierellaceae phylogeny through synthesis of multi-gene phylogenetics and phylogenomics.</title>
        <authorList>
            <person name="Vandepol N."/>
            <person name="Liber J."/>
            <person name="Desiro A."/>
            <person name="Na H."/>
            <person name="Kennedy M."/>
            <person name="Barry K."/>
            <person name="Grigoriev I.V."/>
            <person name="Miller A.N."/>
            <person name="O'Donnell K."/>
            <person name="Stajich J.E."/>
            <person name="Bonito G."/>
        </authorList>
    </citation>
    <scope>NUCLEOTIDE SEQUENCE</scope>
    <source>
        <strain evidence="5">NVP1</strain>
    </source>
</reference>
<dbReference type="AlphaFoldDB" id="A0A9P5SWI0"/>
<feature type="compositionally biased region" description="Acidic residues" evidence="3">
    <location>
        <begin position="252"/>
        <end position="274"/>
    </location>
</feature>
<comment type="caution">
    <text evidence="5">The sequence shown here is derived from an EMBL/GenBank/DDBJ whole genome shotgun (WGS) entry which is preliminary data.</text>
</comment>
<evidence type="ECO:0000256" key="2">
    <source>
        <dbReference type="PROSITE-ProRule" id="PRU00168"/>
    </source>
</evidence>
<dbReference type="PANTHER" id="PTHR23113">
    <property type="entry name" value="GUANINE NUCLEOTIDE EXCHANGE FACTOR"/>
    <property type="match status" value="1"/>
</dbReference>
<sequence>MDEIQQMLARSADALSAGNFKDAYFCYLDIIDAAAIELRKVKFIANVAITSTTTASLISITRTTVSYAQDILSKHNAAIAAISEPPVIPRKTSLSRHSDRIFAGQTKTVTMLTEQIQATHSSTPNLGTESPVSSHVSSFSSKSPTTPVTSPNNRSTPFIPPKPTRRPPIASPTPPNARSPVLDFMESGAFASSNSSSGAPHHQNNLGKAPELLRPQSLPSRNTNGADSPPQSKPPLPPKPARLYRKLKEISVEEQSDEDDSDEDEDDDEDDDMEDRSRSYTLPQYAALSQTNSFISVIPDGSVDPTNLVEAERISGDNEDQLDQKTYGPSDHIPMIPVTPLRTTHRTLVEKEKTCSSKLAETKQKLQEVNTKSGEKTKTQDDEVDIQILQENLNKYTSMISNVMATITKVRELLYRSASITSILEFPAYLVAYQLTLVESAIFLEIPPAALLTHSPKNPHRSITASTDFFNYLTRMIEYSVLFPPEASGRAQCMHYWVKVAVKLHELENFQTLKAVLSALGTPPVKRLKRTWGFVPRKSMHKLETLSELMSEGRNYGKYREMMTSLNAGTLLLSPAMASPVPSSSSAPSKIDIQSLNGISQSLSFGFRTKEAARRPMVPFLGTFIMDITYLLAAVKKSNNNAPPVSSQISATSSLREKPPTSPSVATHFAPEDDARIQDLLMTLTAYQSGPKYSSQPPRPYIKAATKNHHHFRAPSLSSALHRTTKYRTSSVDRQIGGNITHQSSYDDEEDDVSGNGIRPTQQLILHYLLTRPWVPERMVDELSTIREPPKNKNLGSGGSISRTNTSGSTHSWPGLTSGGGSIYSQISTTSTIQRGSTGSNSGDGINGSGGSSRPTSVDE</sequence>
<dbReference type="PROSITE" id="PS50009">
    <property type="entry name" value="RASGEF_CAT"/>
    <property type="match status" value="1"/>
</dbReference>
<evidence type="ECO:0000256" key="1">
    <source>
        <dbReference type="ARBA" id="ARBA00022658"/>
    </source>
</evidence>
<organism evidence="5 6">
    <name type="scientific">Podila minutissima</name>
    <dbReference type="NCBI Taxonomy" id="64525"/>
    <lineage>
        <taxon>Eukaryota</taxon>
        <taxon>Fungi</taxon>
        <taxon>Fungi incertae sedis</taxon>
        <taxon>Mucoromycota</taxon>
        <taxon>Mortierellomycotina</taxon>
        <taxon>Mortierellomycetes</taxon>
        <taxon>Mortierellales</taxon>
        <taxon>Mortierellaceae</taxon>
        <taxon>Podila</taxon>
    </lineage>
</organism>
<accession>A0A9P5SWI0</accession>
<dbReference type="GO" id="GO:0005085">
    <property type="term" value="F:guanyl-nucleotide exchange factor activity"/>
    <property type="evidence" value="ECO:0007669"/>
    <property type="project" value="UniProtKB-KW"/>
</dbReference>
<protein>
    <submittedName>
        <fullName evidence="5">DELLA protein rgl2</fullName>
    </submittedName>
</protein>
<feature type="compositionally biased region" description="Low complexity" evidence="3">
    <location>
        <begin position="187"/>
        <end position="199"/>
    </location>
</feature>
<dbReference type="InterPro" id="IPR036964">
    <property type="entry name" value="RASGEF_cat_dom_sf"/>
</dbReference>
<gene>
    <name evidence="5" type="primary">RGL2</name>
    <name evidence="5" type="ORF">BG006_006661</name>
</gene>
<name>A0A9P5SWI0_9FUNG</name>
<evidence type="ECO:0000313" key="5">
    <source>
        <dbReference type="EMBL" id="KAF9336997.1"/>
    </source>
</evidence>
<feature type="compositionally biased region" description="Low complexity" evidence="3">
    <location>
        <begin position="128"/>
        <end position="157"/>
    </location>
</feature>
<dbReference type="Gene3D" id="1.10.840.10">
    <property type="entry name" value="Ras guanine-nucleotide exchange factors catalytic domain"/>
    <property type="match status" value="1"/>
</dbReference>
<feature type="compositionally biased region" description="Polar residues" evidence="3">
    <location>
        <begin position="118"/>
        <end position="127"/>
    </location>
</feature>